<dbReference type="GO" id="GO:0009435">
    <property type="term" value="P:NAD+ biosynthetic process"/>
    <property type="evidence" value="ECO:0007669"/>
    <property type="project" value="UniProtKB-UniRule"/>
</dbReference>
<comment type="miscellaneous">
    <text evidence="6">The iminoaspartate product is unstable in aqueous solution and can decompose to oxaloacetate and ammonia.</text>
</comment>
<evidence type="ECO:0000259" key="8">
    <source>
        <dbReference type="Pfam" id="PF03447"/>
    </source>
</evidence>
<feature type="domain" description="Aspartate/homoserine dehydrogenase NAD-binding" evidence="8">
    <location>
        <begin position="8"/>
        <end position="121"/>
    </location>
</feature>
<evidence type="ECO:0000256" key="3">
    <source>
        <dbReference type="ARBA" id="ARBA00022857"/>
    </source>
</evidence>
<dbReference type="InterPro" id="IPR005106">
    <property type="entry name" value="Asp/hSer_DH_NAD-bd"/>
</dbReference>
<evidence type="ECO:0000256" key="6">
    <source>
        <dbReference type="HAMAP-Rule" id="MF_01265"/>
    </source>
</evidence>
<keyword evidence="10" id="KW-1185">Reference proteome</keyword>
<reference evidence="9 10" key="1">
    <citation type="submission" date="2011-11" db="EMBL/GenBank/DDBJ databases">
        <authorList>
            <person name="Weinstock G."/>
            <person name="Sodergren E."/>
            <person name="Clifton S."/>
            <person name="Fulton L."/>
            <person name="Fulton B."/>
            <person name="Courtney L."/>
            <person name="Fronick C."/>
            <person name="Harrison M."/>
            <person name="Strong C."/>
            <person name="Farmer C."/>
            <person name="Delahaunty K."/>
            <person name="Markovic C."/>
            <person name="Hall O."/>
            <person name="Minx P."/>
            <person name="Tomlinson C."/>
            <person name="Mitreva M."/>
            <person name="Hou S."/>
            <person name="Chen J."/>
            <person name="Wollam A."/>
            <person name="Pepin K.H."/>
            <person name="Johnson M."/>
            <person name="Bhonagiri V."/>
            <person name="Zhang X."/>
            <person name="Suruliraj S."/>
            <person name="Warren W."/>
            <person name="Chinwalla A."/>
            <person name="Mardis E.R."/>
            <person name="Wilson R.K."/>
        </authorList>
    </citation>
    <scope>NUCLEOTIDE SEQUENCE [LARGE SCALE GENOMIC DNA]</scope>
    <source>
        <strain evidence="9 10">YIT 11816</strain>
    </source>
</reference>
<keyword evidence="3 6" id="KW-0521">NADP</keyword>
<feature type="binding site" evidence="6">
    <location>
        <position position="190"/>
    </location>
    <ligand>
        <name>NAD(+)</name>
        <dbReference type="ChEBI" id="CHEBI:57540"/>
    </ligand>
</feature>
<sequence>MKTIAVLGAGALAKIVVRAVAERFPHDYQVAAVAARTAAHAEALAAEVGAAAETDAEGLLRHRPDLVIELAGGGALKAEALRILEGGADLVAVSVGAFADRAFLSEVEAAAKRLGRRVYIPNGAVGGLDLLQTYAMMPGAALEIENVKAPKSLAGAPGLEGRVLRTEGPDEVVFEGGVADAIAGFPKNVNVAVAASLAAGVGEAAKVRVVSRPGAAESVHRVRVSNAQMHAELSIASKPDPANPRSSTSTAWSVVALLKQMASSVVFF</sequence>
<evidence type="ECO:0000313" key="10">
    <source>
        <dbReference type="Proteomes" id="UP000004956"/>
    </source>
</evidence>
<keyword evidence="5 6" id="KW-0520">NAD</keyword>
<name>H3KEY2_9BURK</name>
<protein>
    <recommendedName>
        <fullName evidence="6">L-aspartate dehydrogenase</fullName>
        <ecNumber evidence="6">1.4.1.21</ecNumber>
    </recommendedName>
</protein>
<keyword evidence="2 6" id="KW-0662">Pyridine nucleotide biosynthesis</keyword>
<keyword evidence="4 6" id="KW-0560">Oxidoreductase</keyword>
<evidence type="ECO:0000259" key="7">
    <source>
        <dbReference type="Pfam" id="PF01958"/>
    </source>
</evidence>
<dbReference type="Gene3D" id="3.40.50.720">
    <property type="entry name" value="NAD(P)-binding Rossmann-like Domain"/>
    <property type="match status" value="1"/>
</dbReference>
<dbReference type="SUPFAM" id="SSF51735">
    <property type="entry name" value="NAD(P)-binding Rossmann-fold domains"/>
    <property type="match status" value="1"/>
</dbReference>
<evidence type="ECO:0000256" key="4">
    <source>
        <dbReference type="ARBA" id="ARBA00023002"/>
    </source>
</evidence>
<dbReference type="EC" id="1.4.1.21" evidence="6"/>
<gene>
    <name evidence="6" type="primary">nadX</name>
    <name evidence="9" type="ORF">HMPREF9440_01297</name>
</gene>
<dbReference type="GO" id="GO:0033735">
    <property type="term" value="F:aspartate dehydrogenase [NAD(P)+] activity"/>
    <property type="evidence" value="ECO:0007669"/>
    <property type="project" value="UniProtKB-EC"/>
</dbReference>
<dbReference type="STRING" id="762967.HMPREF9440_01297"/>
<dbReference type="UniPathway" id="UPA00253">
    <property type="reaction ID" value="UER00456"/>
</dbReference>
<dbReference type="GO" id="GO:0016639">
    <property type="term" value="F:oxidoreductase activity, acting on the CH-NH2 group of donors, NAD or NADP as acceptor"/>
    <property type="evidence" value="ECO:0007669"/>
    <property type="project" value="UniProtKB-UniRule"/>
</dbReference>
<dbReference type="GO" id="GO:0050661">
    <property type="term" value="F:NADP binding"/>
    <property type="evidence" value="ECO:0007669"/>
    <property type="project" value="UniProtKB-UniRule"/>
</dbReference>
<dbReference type="SUPFAM" id="SSF55347">
    <property type="entry name" value="Glyceraldehyde-3-phosphate dehydrogenase-like, C-terminal domain"/>
    <property type="match status" value="1"/>
</dbReference>
<dbReference type="Pfam" id="PF01958">
    <property type="entry name" value="Asp_DH_C"/>
    <property type="match status" value="1"/>
</dbReference>
<comment type="function">
    <text evidence="6">Specifically catalyzes the NAD or NADP-dependent dehydrogenation of L-aspartate to iminoaspartate.</text>
</comment>
<evidence type="ECO:0000256" key="2">
    <source>
        <dbReference type="ARBA" id="ARBA00022642"/>
    </source>
</evidence>
<dbReference type="Pfam" id="PF03447">
    <property type="entry name" value="NAD_binding_3"/>
    <property type="match status" value="1"/>
</dbReference>
<comment type="catalytic activity">
    <reaction evidence="6">
        <text>L-aspartate + NAD(+) + H2O = oxaloacetate + NH4(+) + NADH + H(+)</text>
        <dbReference type="Rhea" id="RHEA:11788"/>
        <dbReference type="ChEBI" id="CHEBI:15377"/>
        <dbReference type="ChEBI" id="CHEBI:15378"/>
        <dbReference type="ChEBI" id="CHEBI:16452"/>
        <dbReference type="ChEBI" id="CHEBI:28938"/>
        <dbReference type="ChEBI" id="CHEBI:29991"/>
        <dbReference type="ChEBI" id="CHEBI:57540"/>
        <dbReference type="ChEBI" id="CHEBI:57945"/>
        <dbReference type="EC" id="1.4.1.21"/>
    </reaction>
</comment>
<evidence type="ECO:0000313" key="9">
    <source>
        <dbReference type="EMBL" id="EHY31327.1"/>
    </source>
</evidence>
<feature type="active site" evidence="6">
    <location>
        <position position="220"/>
    </location>
</feature>
<dbReference type="HOGENOM" id="CLU_089550_1_0_4"/>
<comment type="catalytic activity">
    <reaction evidence="6">
        <text>L-aspartate + NADP(+) + H2O = oxaloacetate + NH4(+) + NADPH + H(+)</text>
        <dbReference type="Rhea" id="RHEA:11784"/>
        <dbReference type="ChEBI" id="CHEBI:15377"/>
        <dbReference type="ChEBI" id="CHEBI:15378"/>
        <dbReference type="ChEBI" id="CHEBI:16452"/>
        <dbReference type="ChEBI" id="CHEBI:28938"/>
        <dbReference type="ChEBI" id="CHEBI:29991"/>
        <dbReference type="ChEBI" id="CHEBI:57783"/>
        <dbReference type="ChEBI" id="CHEBI:58349"/>
        <dbReference type="EC" id="1.4.1.21"/>
    </reaction>
</comment>
<dbReference type="InterPro" id="IPR011182">
    <property type="entry name" value="L-Asp_DH"/>
</dbReference>
<organism evidence="9 10">
    <name type="scientific">Sutterella parvirubra YIT 11816</name>
    <dbReference type="NCBI Taxonomy" id="762967"/>
    <lineage>
        <taxon>Bacteria</taxon>
        <taxon>Pseudomonadati</taxon>
        <taxon>Pseudomonadota</taxon>
        <taxon>Betaproteobacteria</taxon>
        <taxon>Burkholderiales</taxon>
        <taxon>Sutterellaceae</taxon>
        <taxon>Sutterella</taxon>
    </lineage>
</organism>
<dbReference type="PIRSF" id="PIRSF005227">
    <property type="entry name" value="Asp_dh_NAD_syn"/>
    <property type="match status" value="1"/>
</dbReference>
<dbReference type="InterPro" id="IPR036291">
    <property type="entry name" value="NAD(P)-bd_dom_sf"/>
</dbReference>
<accession>H3KEY2</accession>
<dbReference type="EMBL" id="AFBQ01000179">
    <property type="protein sequence ID" value="EHY31327.1"/>
    <property type="molecule type" value="Genomic_DNA"/>
</dbReference>
<comment type="caution">
    <text evidence="9">The sequence shown here is derived from an EMBL/GenBank/DDBJ whole genome shotgun (WGS) entry which is preliminary data.</text>
</comment>
<feature type="binding site" evidence="6">
    <location>
        <position position="124"/>
    </location>
    <ligand>
        <name>NAD(+)</name>
        <dbReference type="ChEBI" id="CHEBI:57540"/>
    </ligand>
</feature>
<dbReference type="PANTHER" id="PTHR31873:SF6">
    <property type="entry name" value="ASPARTATE DEHYDROGENASE DOMAIN-CONTAINING PROTEIN"/>
    <property type="match status" value="1"/>
</dbReference>
<dbReference type="OrthoDB" id="7056904at2"/>
<dbReference type="InterPro" id="IPR002811">
    <property type="entry name" value="Asp_DH"/>
</dbReference>
<evidence type="ECO:0000256" key="1">
    <source>
        <dbReference type="ARBA" id="ARBA00008331"/>
    </source>
</evidence>
<dbReference type="PANTHER" id="PTHR31873">
    <property type="entry name" value="L-ASPARTATE DEHYDROGENASE-RELATED"/>
    <property type="match status" value="1"/>
</dbReference>
<dbReference type="Gene3D" id="3.30.360.10">
    <property type="entry name" value="Dihydrodipicolinate Reductase, domain 2"/>
    <property type="match status" value="1"/>
</dbReference>
<evidence type="ECO:0000256" key="5">
    <source>
        <dbReference type="ARBA" id="ARBA00023027"/>
    </source>
</evidence>
<dbReference type="PATRIC" id="fig|762967.3.peg.1019"/>
<dbReference type="Proteomes" id="UP000004956">
    <property type="component" value="Unassembled WGS sequence"/>
</dbReference>
<dbReference type="HAMAP" id="MF_01265">
    <property type="entry name" value="NadX"/>
    <property type="match status" value="1"/>
</dbReference>
<dbReference type="AlphaFoldDB" id="H3KEY2"/>
<proteinExistence type="inferred from homology"/>
<comment type="similarity">
    <text evidence="1 6">Belongs to the L-aspartate dehydrogenase family.</text>
</comment>
<dbReference type="InterPro" id="IPR020626">
    <property type="entry name" value="Asp_DH_prok"/>
</dbReference>
<dbReference type="GO" id="GO:0051287">
    <property type="term" value="F:NAD binding"/>
    <property type="evidence" value="ECO:0007669"/>
    <property type="project" value="UniProtKB-UniRule"/>
</dbReference>
<dbReference type="RefSeq" id="WP_008542191.1">
    <property type="nucleotide sequence ID" value="NZ_JH604957.1"/>
</dbReference>
<feature type="domain" description="Aspartate dehydrogenase" evidence="7">
    <location>
        <begin position="171"/>
        <end position="255"/>
    </location>
</feature>
<comment type="pathway">
    <text evidence="6">Cofactor biosynthesis; NAD(+) biosynthesis; iminoaspartate from L-aspartate (dehydrogenase route): step 1/1.</text>
</comment>